<dbReference type="Proteomes" id="UP000680020">
    <property type="component" value="Unassembled WGS sequence"/>
</dbReference>
<sequence>MILHIHPDNPQARLINQAMEILRAGGIVIYPTDSSYSFCCMLGNQSGMERIRQIREVDDDHFFSLVCRDLSELATYAMVDNSQYRLLRAVLPGAYTFILKGSKDIPKKLLTPKRKTIGLRVPKHKITQDLLEALGEPLLSTTVTLPNYSAEDLREIYQIEDLLEKRVDAIIDAGDCSHLPTTVIDLTSGVPEIIREGEGAIDLFV</sequence>
<dbReference type="InterPro" id="IPR052532">
    <property type="entry name" value="SUA5_domain"/>
</dbReference>
<dbReference type="InterPro" id="IPR017945">
    <property type="entry name" value="DHBP_synth_RibB-like_a/b_dom"/>
</dbReference>
<dbReference type="PANTHER" id="PTHR42828:SF3">
    <property type="entry name" value="THREONYLCARBAMOYL-AMP SYNTHASE"/>
    <property type="match status" value="1"/>
</dbReference>
<evidence type="ECO:0000259" key="1">
    <source>
        <dbReference type="PROSITE" id="PS51163"/>
    </source>
</evidence>
<dbReference type="InterPro" id="IPR006070">
    <property type="entry name" value="Sua5-like_dom"/>
</dbReference>
<dbReference type="GO" id="GO:0003725">
    <property type="term" value="F:double-stranded RNA binding"/>
    <property type="evidence" value="ECO:0007669"/>
    <property type="project" value="InterPro"/>
</dbReference>
<feature type="domain" description="YrdC-like" evidence="1">
    <location>
        <begin position="12"/>
        <end position="199"/>
    </location>
</feature>
<dbReference type="RefSeq" id="WP_213403616.1">
    <property type="nucleotide sequence ID" value="NZ_JAGIBT010000008.1"/>
</dbReference>
<dbReference type="NCBIfam" id="TIGR00057">
    <property type="entry name" value="L-threonylcarbamoyladenylate synthase"/>
    <property type="match status" value="1"/>
</dbReference>
<dbReference type="Gene3D" id="3.90.870.10">
    <property type="entry name" value="DHBP synthase"/>
    <property type="match status" value="1"/>
</dbReference>
<evidence type="ECO:0000313" key="2">
    <source>
        <dbReference type="EMBL" id="MBS7824390.1"/>
    </source>
</evidence>
<name>A0AB35BYQ5_9GAMM</name>
<dbReference type="PROSITE" id="PS51163">
    <property type="entry name" value="YRDC"/>
    <property type="match status" value="1"/>
</dbReference>
<evidence type="ECO:0000313" key="3">
    <source>
        <dbReference type="Proteomes" id="UP000680020"/>
    </source>
</evidence>
<protein>
    <submittedName>
        <fullName evidence="2">Threonylcarbamoyl-AMP synthase</fullName>
    </submittedName>
</protein>
<reference evidence="2" key="1">
    <citation type="submission" date="2021-03" db="EMBL/GenBank/DDBJ databases">
        <title>Identification and antibiotic profiling of Wohlfahrtiimonas chitiniclastica, an underestimated human pathogen.</title>
        <authorList>
            <person name="Kopf A."/>
            <person name="Bunk B."/>
            <person name="Coldewey S."/>
            <person name="Gunzer F."/>
            <person name="Riedel T."/>
            <person name="Schroettner P."/>
        </authorList>
    </citation>
    <scope>NUCLEOTIDE SEQUENCE</scope>
    <source>
        <strain evidence="2">DSM 100917</strain>
    </source>
</reference>
<gene>
    <name evidence="2" type="ORF">J7561_04135</name>
</gene>
<dbReference type="EMBL" id="JAGIBU010000002">
    <property type="protein sequence ID" value="MBS7824390.1"/>
    <property type="molecule type" value="Genomic_DNA"/>
</dbReference>
<proteinExistence type="predicted"/>
<organism evidence="2 3">
    <name type="scientific">Wohlfahrtiimonas chitiniclastica</name>
    <dbReference type="NCBI Taxonomy" id="400946"/>
    <lineage>
        <taxon>Bacteria</taxon>
        <taxon>Pseudomonadati</taxon>
        <taxon>Pseudomonadota</taxon>
        <taxon>Gammaproteobacteria</taxon>
        <taxon>Cardiobacteriales</taxon>
        <taxon>Ignatzschineriaceae</taxon>
        <taxon>Wohlfahrtiimonas</taxon>
    </lineage>
</organism>
<dbReference type="Pfam" id="PF01300">
    <property type="entry name" value="Sua5_yciO_yrdC"/>
    <property type="match status" value="1"/>
</dbReference>
<comment type="caution">
    <text evidence="2">The sequence shown here is derived from an EMBL/GenBank/DDBJ whole genome shotgun (WGS) entry which is preliminary data.</text>
</comment>
<dbReference type="SUPFAM" id="SSF55821">
    <property type="entry name" value="YrdC/RibB"/>
    <property type="match status" value="1"/>
</dbReference>
<dbReference type="AlphaFoldDB" id="A0AB35BYQ5"/>
<accession>A0AB35BYQ5</accession>
<dbReference type="PANTHER" id="PTHR42828">
    <property type="entry name" value="DHBP SYNTHASE RIBB-LIKE ALPHA/BETA DOMAIN-CONTAINING PROTEIN"/>
    <property type="match status" value="1"/>
</dbReference>